<keyword evidence="5 15" id="KW-0698">rRNA processing</keyword>
<dbReference type="Gene3D" id="3.40.1260.20">
    <property type="entry name" value="Ribonuclease E, catalytic domain"/>
    <property type="match status" value="1"/>
</dbReference>
<dbReference type="NCBIfam" id="TIGR00757">
    <property type="entry name" value="RNaseEG"/>
    <property type="match status" value="1"/>
</dbReference>
<dbReference type="STRING" id="1860122.A9404_12725"/>
<dbReference type="Pfam" id="PF20833">
    <property type="entry name" value="RNase_E_G_Thio"/>
    <property type="match status" value="1"/>
</dbReference>
<evidence type="ECO:0000256" key="13">
    <source>
        <dbReference type="ARBA" id="ARBA00022884"/>
    </source>
</evidence>
<evidence type="ECO:0000256" key="6">
    <source>
        <dbReference type="ARBA" id="ARBA00022694"/>
    </source>
</evidence>
<keyword evidence="2 15" id="KW-1003">Cell membrane</keyword>
<dbReference type="GO" id="GO:0008270">
    <property type="term" value="F:zinc ion binding"/>
    <property type="evidence" value="ECO:0007669"/>
    <property type="project" value="UniProtKB-UniRule"/>
</dbReference>
<dbReference type="PANTHER" id="PTHR30001">
    <property type="entry name" value="RIBONUCLEASE"/>
    <property type="match status" value="1"/>
</dbReference>
<evidence type="ECO:0000256" key="4">
    <source>
        <dbReference type="ARBA" id="ARBA00022519"/>
    </source>
</evidence>
<feature type="region of interest" description="Disordered" evidence="16">
    <location>
        <begin position="910"/>
        <end position="1029"/>
    </location>
</feature>
<comment type="subunit">
    <text evidence="15">Component of the RNA degradosome, which is a multiprotein complex involved in RNA processing and mRNA degradation. Within the RNA degradosome, RNase E assembles into a homotetramer formed by a dimer of dimers.</text>
</comment>
<keyword evidence="10 15" id="KW-0255">Endonuclease</keyword>
<comment type="cofactor">
    <cofactor evidence="15">
        <name>Mg(2+)</name>
        <dbReference type="ChEBI" id="CHEBI:18420"/>
    </cofactor>
    <text evidence="15">Binds 1 Mg(2+) ion per subunit.</text>
</comment>
<dbReference type="Proteomes" id="UP000078596">
    <property type="component" value="Chromosome"/>
</dbReference>
<evidence type="ECO:0000256" key="3">
    <source>
        <dbReference type="ARBA" id="ARBA00022490"/>
    </source>
</evidence>
<dbReference type="AlphaFoldDB" id="A0A191ZJN9"/>
<comment type="subcellular location">
    <subcellularLocation>
        <location evidence="15">Cytoplasm</location>
    </subcellularLocation>
    <subcellularLocation>
        <location evidence="15">Cell inner membrane</location>
        <topology evidence="15">Peripheral membrane protein</topology>
        <orientation evidence="15">Cytoplasmic side</orientation>
    </subcellularLocation>
</comment>
<dbReference type="GO" id="GO:0005737">
    <property type="term" value="C:cytoplasm"/>
    <property type="evidence" value="ECO:0007669"/>
    <property type="project" value="UniProtKB-SubCell"/>
</dbReference>
<gene>
    <name evidence="15" type="primary">rne</name>
    <name evidence="18" type="ORF">A9404_12725</name>
</gene>
<dbReference type="PANTHER" id="PTHR30001:SF1">
    <property type="entry name" value="RIBONUCLEASE E_G-LIKE PROTEIN, CHLOROPLASTIC"/>
    <property type="match status" value="1"/>
</dbReference>
<dbReference type="GO" id="GO:0006402">
    <property type="term" value="P:mRNA catabolic process"/>
    <property type="evidence" value="ECO:0007669"/>
    <property type="project" value="UniProtKB-UniRule"/>
</dbReference>
<dbReference type="Pfam" id="PF00575">
    <property type="entry name" value="S1"/>
    <property type="match status" value="1"/>
</dbReference>
<evidence type="ECO:0000313" key="19">
    <source>
        <dbReference type="Proteomes" id="UP000078596"/>
    </source>
</evidence>
<dbReference type="HAMAP" id="MF_00970">
    <property type="entry name" value="RNase_E"/>
    <property type="match status" value="1"/>
</dbReference>
<dbReference type="GO" id="GO:0008033">
    <property type="term" value="P:tRNA processing"/>
    <property type="evidence" value="ECO:0007669"/>
    <property type="project" value="UniProtKB-UniRule"/>
</dbReference>
<accession>A0A191ZJN9</accession>
<dbReference type="Pfam" id="PF10150">
    <property type="entry name" value="RNase_E_G"/>
    <property type="match status" value="1"/>
</dbReference>
<feature type="binding site" evidence="15">
    <location>
        <position position="300"/>
    </location>
    <ligand>
        <name>Mg(2+)</name>
        <dbReference type="ChEBI" id="CHEBI:18420"/>
        <note>catalytic</note>
    </ligand>
</feature>
<dbReference type="SMART" id="SM00316">
    <property type="entry name" value="S1"/>
    <property type="match status" value="1"/>
</dbReference>
<feature type="compositionally biased region" description="Basic residues" evidence="16">
    <location>
        <begin position="643"/>
        <end position="653"/>
    </location>
</feature>
<feature type="binding site" evidence="15">
    <location>
        <position position="401"/>
    </location>
    <ligand>
        <name>Zn(2+)</name>
        <dbReference type="ChEBI" id="CHEBI:29105"/>
        <note>ligand shared between dimeric partners</note>
    </ligand>
</feature>
<name>A0A191ZJN9_9GAMM</name>
<keyword evidence="6 15" id="KW-0819">tRNA processing</keyword>
<reference evidence="18 19" key="1">
    <citation type="submission" date="2016-06" db="EMBL/GenBank/DDBJ databases">
        <title>Insight into the functional genes involving in sulfur oxidation in Pearl River water.</title>
        <authorList>
            <person name="Luo J."/>
            <person name="Tan X."/>
            <person name="Lin W."/>
        </authorList>
    </citation>
    <scope>NUCLEOTIDE SEQUENCE [LARGE SCALE GENOMIC DNA]</scope>
    <source>
        <strain evidence="18 19">LS2</strain>
    </source>
</reference>
<keyword evidence="9 15" id="KW-0699">rRNA-binding</keyword>
<keyword evidence="7 15" id="KW-0540">Nuclease</keyword>
<feature type="region of interest" description="Required for zinc-mediated homotetramerization and catalytic activity" evidence="15">
    <location>
        <begin position="401"/>
        <end position="404"/>
    </location>
</feature>
<organism evidence="18 19">
    <name type="scientific">Halothiobacillus diazotrophicus</name>
    <dbReference type="NCBI Taxonomy" id="1860122"/>
    <lineage>
        <taxon>Bacteria</taxon>
        <taxon>Pseudomonadati</taxon>
        <taxon>Pseudomonadota</taxon>
        <taxon>Gammaproteobacteria</taxon>
        <taxon>Chromatiales</taxon>
        <taxon>Halothiobacillaceae</taxon>
        <taxon>Halothiobacillus</taxon>
    </lineage>
</organism>
<sequence length="1029" mass="109871">MLINATHAEEIRVALVDGQTLYDIDIETPGHEQKKSNVYKALITRIEPSLEAVFVNYGADRHGFLPFKEIARSYFDPEAVDDKGRPVIKSALKEGQEILVQVEKEERGNKGAALTTFVSLAGRYLVLMPNNPRAGGVSRRIEGDDRADIKAALSELDVPEGMGLIVRTAGVGREASELQADLNYLRQVWDAILKKAESRKAPFLIYQESDLIIRALRDYMRNDIGEVLIDEPKMHQQALEFVNLVSPDAVNKIRLYQDRTPLFTRYQIEGQIESAYERTVTLPSGGELVFDVAEALTAVDINSGRSTKGQDIEETAFHTNLEAADEIARQLRLRDLGGLVVIDFIDMGQPKHQREVENRLRDALKMDRARVQLGRISRFGLLEMSRQRLSASLEESAQHVCPRCMGQGHIRSVESLALSILRQMIDEAMKDQTARVIAQVPVDVATYLLNEKREQLRIIEQDNRVELLLIPNINLETPHFTVERVRASDLGESPASARSLIEPLAVVVPDTDRPLRRVPPPTNVLAPAKPAAPAPVAEVQPPVVVPAATPSAPSSPLSLLKRVIGQIFGSSTSGATVEPPAAAEAPAQTKAPRAATGRPPRGAQGESKGEQKGRKPRTPAKPAVAANAEPEDEKPTSEQKPSGNRRRRSRNRKPAGETPAVANVAAVETAGTQPARAAREEGADTKSRESRGGAQAVRPLAAHEQNLVAQQLSAPVADRQALPLDVGVKRDPAENIRPNAAVSLMTDDRVVAAGVAAVGAALLAEASDASALTAVSTQGGARVAETEVEAPYQSSDTQSSDTQSVDPVESVANSEAVAEPAVASQAQPVAEPVVASAEPVVDTAVQPADPDMSVIAPTSERVDADTGPSVEVPAMAPVAPDAAVEAQPEIESSDVTSSVSAPAMTAEVVESAAVHAPDESDFEKDATPIVERPASEAVMSEPSVAEAPTAPVVESESLNPEPEQVEPIASTAEDQVTSPESVAVDQVSVLEPVVDHDAVPTEADASAPVADAVTDASGQDETEASHKHS</sequence>
<dbReference type="PROSITE" id="PS50126">
    <property type="entry name" value="S1"/>
    <property type="match status" value="1"/>
</dbReference>
<evidence type="ECO:0000256" key="5">
    <source>
        <dbReference type="ARBA" id="ARBA00022552"/>
    </source>
</evidence>
<evidence type="ECO:0000256" key="14">
    <source>
        <dbReference type="ARBA" id="ARBA00023136"/>
    </source>
</evidence>
<evidence type="ECO:0000256" key="9">
    <source>
        <dbReference type="ARBA" id="ARBA00022730"/>
    </source>
</evidence>
<feature type="region of interest" description="Disordered" evidence="16">
    <location>
        <begin position="785"/>
        <end position="830"/>
    </location>
</feature>
<dbReference type="InterPro" id="IPR048583">
    <property type="entry name" value="RNase_E_G_thioredoxin-like"/>
</dbReference>
<keyword evidence="15" id="KW-0820">tRNA-binding</keyword>
<dbReference type="GO" id="GO:0019843">
    <property type="term" value="F:rRNA binding"/>
    <property type="evidence" value="ECO:0007669"/>
    <property type="project" value="UniProtKB-KW"/>
</dbReference>
<dbReference type="GO" id="GO:0000049">
    <property type="term" value="F:tRNA binding"/>
    <property type="evidence" value="ECO:0007669"/>
    <property type="project" value="UniProtKB-KW"/>
</dbReference>
<feature type="compositionally biased region" description="Low complexity" evidence="16">
    <location>
        <begin position="793"/>
        <end position="830"/>
    </location>
</feature>
<comment type="similarity">
    <text evidence="1">Belongs to the RNase E/G family. RNase G subfamily.</text>
</comment>
<feature type="domain" description="S1 motif" evidence="17">
    <location>
        <begin position="36"/>
        <end position="117"/>
    </location>
</feature>
<dbReference type="KEGG" id="haz:A9404_12725"/>
<keyword evidence="19" id="KW-1185">Reference proteome</keyword>
<dbReference type="GO" id="GO:0009898">
    <property type="term" value="C:cytoplasmic side of plasma membrane"/>
    <property type="evidence" value="ECO:0007669"/>
    <property type="project" value="UniProtKB-UniRule"/>
</dbReference>
<evidence type="ECO:0000256" key="8">
    <source>
        <dbReference type="ARBA" id="ARBA00022723"/>
    </source>
</evidence>
<dbReference type="InterPro" id="IPR019307">
    <property type="entry name" value="RNA-bd_AU-1/RNase_E/G"/>
</dbReference>
<dbReference type="GO" id="GO:0008995">
    <property type="term" value="F:ribonuclease E activity"/>
    <property type="evidence" value="ECO:0007669"/>
    <property type="project" value="UniProtKB-EC"/>
</dbReference>
<evidence type="ECO:0000256" key="10">
    <source>
        <dbReference type="ARBA" id="ARBA00022759"/>
    </source>
</evidence>
<evidence type="ECO:0000259" key="17">
    <source>
        <dbReference type="PROSITE" id="PS50126"/>
    </source>
</evidence>
<dbReference type="SUPFAM" id="SSF50249">
    <property type="entry name" value="Nucleic acid-binding proteins"/>
    <property type="match status" value="1"/>
</dbReference>
<evidence type="ECO:0000256" key="15">
    <source>
        <dbReference type="HAMAP-Rule" id="MF_00970"/>
    </source>
</evidence>
<feature type="region of interest" description="Disordered" evidence="16">
    <location>
        <begin position="572"/>
        <end position="697"/>
    </location>
</feature>
<dbReference type="InterPro" id="IPR012340">
    <property type="entry name" value="NA-bd_OB-fold"/>
</dbReference>
<evidence type="ECO:0000256" key="11">
    <source>
        <dbReference type="ARBA" id="ARBA00022801"/>
    </source>
</evidence>
<dbReference type="CDD" id="cd04453">
    <property type="entry name" value="S1_RNase_E"/>
    <property type="match status" value="1"/>
</dbReference>
<keyword evidence="4 15" id="KW-0997">Cell inner membrane</keyword>
<keyword evidence="14 15" id="KW-0472">Membrane</keyword>
<dbReference type="GO" id="GO:0006364">
    <property type="term" value="P:rRNA processing"/>
    <property type="evidence" value="ECO:0007669"/>
    <property type="project" value="UniProtKB-UniRule"/>
</dbReference>
<dbReference type="EC" id="3.1.26.12" evidence="15"/>
<protein>
    <recommendedName>
        <fullName evidence="15">Ribonuclease E</fullName>
        <shortName evidence="15">RNase E</shortName>
        <ecNumber evidence="15">3.1.26.12</ecNumber>
    </recommendedName>
</protein>
<feature type="binding site" evidence="15">
    <location>
        <position position="404"/>
    </location>
    <ligand>
        <name>Zn(2+)</name>
        <dbReference type="ChEBI" id="CHEBI:29105"/>
        <note>ligand shared between dimeric partners</note>
    </ligand>
</feature>
<evidence type="ECO:0000256" key="16">
    <source>
        <dbReference type="SAM" id="MobiDB-lite"/>
    </source>
</evidence>
<proteinExistence type="inferred from homology"/>
<dbReference type="InterPro" id="IPR003029">
    <property type="entry name" value="S1_domain"/>
</dbReference>
<comment type="cofactor">
    <cofactor evidence="15">
        <name>Zn(2+)</name>
        <dbReference type="ChEBI" id="CHEBI:29105"/>
    </cofactor>
    <text evidence="15">Binds 2 Zn(2+) ions per homotetramer.</text>
</comment>
<dbReference type="GO" id="GO:0000287">
    <property type="term" value="F:magnesium ion binding"/>
    <property type="evidence" value="ECO:0007669"/>
    <property type="project" value="UniProtKB-UniRule"/>
</dbReference>
<comment type="catalytic activity">
    <reaction evidence="15">
        <text>Endonucleolytic cleavage of single-stranded RNA in A- and U-rich regions.</text>
        <dbReference type="EC" id="3.1.26.12"/>
    </reaction>
</comment>
<feature type="compositionally biased region" description="Low complexity" evidence="16">
    <location>
        <begin position="575"/>
        <end position="596"/>
    </location>
</feature>
<evidence type="ECO:0000256" key="2">
    <source>
        <dbReference type="ARBA" id="ARBA00022475"/>
    </source>
</evidence>
<evidence type="ECO:0000256" key="7">
    <source>
        <dbReference type="ARBA" id="ARBA00022722"/>
    </source>
</evidence>
<keyword evidence="8 15" id="KW-0479">Metal-binding</keyword>
<keyword evidence="11 15" id="KW-0378">Hydrolase</keyword>
<dbReference type="InterPro" id="IPR004659">
    <property type="entry name" value="RNase_E/G"/>
</dbReference>
<feature type="compositionally biased region" description="Basic and acidic residues" evidence="16">
    <location>
        <begin position="677"/>
        <end position="691"/>
    </location>
</feature>
<dbReference type="InterPro" id="IPR028878">
    <property type="entry name" value="RNase_E"/>
</dbReference>
<keyword evidence="3 15" id="KW-0963">Cytoplasm</keyword>
<keyword evidence="12 15" id="KW-0460">Magnesium</keyword>
<keyword evidence="13 15" id="KW-0694">RNA-binding</keyword>
<keyword evidence="15" id="KW-0862">Zinc</keyword>
<evidence type="ECO:0000256" key="12">
    <source>
        <dbReference type="ARBA" id="ARBA00022842"/>
    </source>
</evidence>
<dbReference type="Gene3D" id="2.40.50.140">
    <property type="entry name" value="Nucleic acid-binding proteins"/>
    <property type="match status" value="1"/>
</dbReference>
<comment type="function">
    <text evidence="15">Endoribonuclease that plays a central role in RNA processing and decay. Required for the maturation of 5S and 16S rRNAs and the majority of tRNAs. Also involved in the degradation of most mRNAs.</text>
</comment>
<feature type="binding site" evidence="15">
    <location>
        <position position="343"/>
    </location>
    <ligand>
        <name>Mg(2+)</name>
        <dbReference type="ChEBI" id="CHEBI:18420"/>
        <note>catalytic</note>
    </ligand>
</feature>
<comment type="similarity">
    <text evidence="15">Belongs to the RNase E/G family. RNase E subfamily.</text>
</comment>
<evidence type="ECO:0000256" key="1">
    <source>
        <dbReference type="ARBA" id="ARBA00005663"/>
    </source>
</evidence>
<evidence type="ECO:0000313" key="18">
    <source>
        <dbReference type="EMBL" id="ANJ68121.1"/>
    </source>
</evidence>
<dbReference type="EMBL" id="CP016027">
    <property type="protein sequence ID" value="ANJ68121.1"/>
    <property type="molecule type" value="Genomic_DNA"/>
</dbReference>